<reference evidence="2" key="1">
    <citation type="submission" date="2014-09" db="EMBL/GenBank/DDBJ databases">
        <title>Genome sequence of the luminous mushroom Mycena chlorophos for searching fungal bioluminescence genes.</title>
        <authorList>
            <person name="Tanaka Y."/>
            <person name="Kasuga D."/>
            <person name="Oba Y."/>
            <person name="Hase S."/>
            <person name="Sato K."/>
            <person name="Oba Y."/>
            <person name="Sakakibara Y."/>
        </authorList>
    </citation>
    <scope>NUCLEOTIDE SEQUENCE</scope>
</reference>
<dbReference type="Proteomes" id="UP000815677">
    <property type="component" value="Unassembled WGS sequence"/>
</dbReference>
<evidence type="ECO:0000313" key="2">
    <source>
        <dbReference type="EMBL" id="GAT45809.1"/>
    </source>
</evidence>
<dbReference type="SUPFAM" id="SSF54695">
    <property type="entry name" value="POZ domain"/>
    <property type="match status" value="1"/>
</dbReference>
<evidence type="ECO:0000259" key="1">
    <source>
        <dbReference type="PROSITE" id="PS50097"/>
    </source>
</evidence>
<organism evidence="2 3">
    <name type="scientific">Mycena chlorophos</name>
    <name type="common">Agaric fungus</name>
    <name type="synonym">Agaricus chlorophos</name>
    <dbReference type="NCBI Taxonomy" id="658473"/>
    <lineage>
        <taxon>Eukaryota</taxon>
        <taxon>Fungi</taxon>
        <taxon>Dikarya</taxon>
        <taxon>Basidiomycota</taxon>
        <taxon>Agaricomycotina</taxon>
        <taxon>Agaricomycetes</taxon>
        <taxon>Agaricomycetidae</taxon>
        <taxon>Agaricales</taxon>
        <taxon>Marasmiineae</taxon>
        <taxon>Mycenaceae</taxon>
        <taxon>Mycena</taxon>
    </lineage>
</organism>
<dbReference type="Gene3D" id="3.30.710.10">
    <property type="entry name" value="Potassium Channel Kv1.1, Chain A"/>
    <property type="match status" value="1"/>
</dbReference>
<proteinExistence type="predicted"/>
<protein>
    <recommendedName>
        <fullName evidence="1">BTB domain-containing protein</fullName>
    </recommendedName>
</protein>
<accession>A0ABQ0L3T6</accession>
<feature type="domain" description="BTB" evidence="1">
    <location>
        <begin position="22"/>
        <end position="93"/>
    </location>
</feature>
<dbReference type="InterPro" id="IPR011333">
    <property type="entry name" value="SKP1/BTB/POZ_sf"/>
</dbReference>
<dbReference type="PROSITE" id="PS50097">
    <property type="entry name" value="BTB"/>
    <property type="match status" value="1"/>
</dbReference>
<dbReference type="InterPro" id="IPR000210">
    <property type="entry name" value="BTB/POZ_dom"/>
</dbReference>
<dbReference type="SMART" id="SM00225">
    <property type="entry name" value="BTB"/>
    <property type="match status" value="1"/>
</dbReference>
<dbReference type="Pfam" id="PF00651">
    <property type="entry name" value="BTB"/>
    <property type="match status" value="1"/>
</dbReference>
<keyword evidence="3" id="KW-1185">Reference proteome</keyword>
<dbReference type="EMBL" id="DF841719">
    <property type="protein sequence ID" value="GAT45809.1"/>
    <property type="molecule type" value="Genomic_DNA"/>
</dbReference>
<evidence type="ECO:0000313" key="3">
    <source>
        <dbReference type="Proteomes" id="UP000815677"/>
    </source>
</evidence>
<sequence length="336" mass="37718">MDIDAPATTEPCRAEELWFEDENIVLQAGNTQYRVHRSMLARHSPVFRDMLAFPQPADAELVDGCPLVRLHDAEEEVTPFLRALFDLEFFLPFPEPTTFDAIYGCLRLSNKYDVPSLRRRALVHLSSQFRTNLKQHAVLVALAAADVGVKANSPQRSTWPQADLDTLLRVISIAREVDAKWVLPAVFYHLGTLPLDIALLQGIQNLSVAEQTHFLSGRTTQSTYALGVSHLLTSSGQLMLGCTSPNDCLAHRMEIADDSQENFGALIQDPLRIWTPEEWQYWYPVVPCENCITSIDAVMGETKEQFWSELPSMYGLPSWQDLETMKNAAIGDALLS</sequence>
<gene>
    <name evidence="2" type="ORF">MCHLO_03369</name>
</gene>
<name>A0ABQ0L3T6_MYCCL</name>